<name>A0A2J7PRB7_9NEOP</name>
<proteinExistence type="predicted"/>
<dbReference type="Proteomes" id="UP000235965">
    <property type="component" value="Unassembled WGS sequence"/>
</dbReference>
<gene>
    <name evidence="2" type="ORF">B7P43_G01388</name>
</gene>
<keyword evidence="3" id="KW-1185">Reference proteome</keyword>
<evidence type="ECO:0000313" key="2">
    <source>
        <dbReference type="EMBL" id="PNF18874.1"/>
    </source>
</evidence>
<organism evidence="2 3">
    <name type="scientific">Cryptotermes secundus</name>
    <dbReference type="NCBI Taxonomy" id="105785"/>
    <lineage>
        <taxon>Eukaryota</taxon>
        <taxon>Metazoa</taxon>
        <taxon>Ecdysozoa</taxon>
        <taxon>Arthropoda</taxon>
        <taxon>Hexapoda</taxon>
        <taxon>Insecta</taxon>
        <taxon>Pterygota</taxon>
        <taxon>Neoptera</taxon>
        <taxon>Polyneoptera</taxon>
        <taxon>Dictyoptera</taxon>
        <taxon>Blattodea</taxon>
        <taxon>Blattoidea</taxon>
        <taxon>Termitoidae</taxon>
        <taxon>Kalotermitidae</taxon>
        <taxon>Cryptotermitinae</taxon>
        <taxon>Cryptotermes</taxon>
    </lineage>
</organism>
<sequence length="101" mass="11026">MGIPDYTNKFCTILIPPLKVSIISIVTKLGTEGSTSGRGKDFFLHHSVKAAYEAHSPFHPKDIRGSFPGLEQPGSEADPLTNAEIKNALRYTSSPSYVFMV</sequence>
<accession>A0A2J7PRB7</accession>
<reference evidence="2 3" key="1">
    <citation type="submission" date="2017-12" db="EMBL/GenBank/DDBJ databases">
        <title>Hemimetabolous genomes reveal molecular basis of termite eusociality.</title>
        <authorList>
            <person name="Harrison M.C."/>
            <person name="Jongepier E."/>
            <person name="Robertson H.M."/>
            <person name="Arning N."/>
            <person name="Bitard-Feildel T."/>
            <person name="Chao H."/>
            <person name="Childers C.P."/>
            <person name="Dinh H."/>
            <person name="Doddapaneni H."/>
            <person name="Dugan S."/>
            <person name="Gowin J."/>
            <person name="Greiner C."/>
            <person name="Han Y."/>
            <person name="Hu H."/>
            <person name="Hughes D.S.T."/>
            <person name="Huylmans A.-K."/>
            <person name="Kemena C."/>
            <person name="Kremer L.P.M."/>
            <person name="Lee S.L."/>
            <person name="Lopez-Ezquerra A."/>
            <person name="Mallet L."/>
            <person name="Monroy-Kuhn J.M."/>
            <person name="Moser A."/>
            <person name="Murali S.C."/>
            <person name="Muzny D.M."/>
            <person name="Otani S."/>
            <person name="Piulachs M.-D."/>
            <person name="Poelchau M."/>
            <person name="Qu J."/>
            <person name="Schaub F."/>
            <person name="Wada-Katsumata A."/>
            <person name="Worley K.C."/>
            <person name="Xie Q."/>
            <person name="Ylla G."/>
            <person name="Poulsen M."/>
            <person name="Gibbs R.A."/>
            <person name="Schal C."/>
            <person name="Richards S."/>
            <person name="Belles X."/>
            <person name="Korb J."/>
            <person name="Bornberg-Bauer E."/>
        </authorList>
    </citation>
    <scope>NUCLEOTIDE SEQUENCE [LARGE SCALE GENOMIC DNA]</scope>
    <source>
        <tissue evidence="2">Whole body</tissue>
    </source>
</reference>
<evidence type="ECO:0000313" key="3">
    <source>
        <dbReference type="Proteomes" id="UP000235965"/>
    </source>
</evidence>
<dbReference type="EMBL" id="NEVH01022362">
    <property type="protein sequence ID" value="PNF18874.1"/>
    <property type="molecule type" value="Genomic_DNA"/>
</dbReference>
<comment type="caution">
    <text evidence="2">The sequence shown here is derived from an EMBL/GenBank/DDBJ whole genome shotgun (WGS) entry which is preliminary data.</text>
</comment>
<dbReference type="InParanoid" id="A0A2J7PRB7"/>
<protein>
    <submittedName>
        <fullName evidence="2">Uncharacterized protein</fullName>
    </submittedName>
</protein>
<dbReference type="AlphaFoldDB" id="A0A2J7PRB7"/>
<evidence type="ECO:0000256" key="1">
    <source>
        <dbReference type="SAM" id="MobiDB-lite"/>
    </source>
</evidence>
<feature type="region of interest" description="Disordered" evidence="1">
    <location>
        <begin position="59"/>
        <end position="79"/>
    </location>
</feature>